<proteinExistence type="predicted"/>
<evidence type="ECO:0000313" key="2">
    <source>
        <dbReference type="EMBL" id="GBP28298.1"/>
    </source>
</evidence>
<evidence type="ECO:0000313" key="3">
    <source>
        <dbReference type="Proteomes" id="UP000299102"/>
    </source>
</evidence>
<gene>
    <name evidence="2" type="ORF">EVAR_11757_1</name>
</gene>
<sequence>MLTAVVTISMTTSDIGDLRCSPRYGVSYKRISNPVSDFDSVTGHGLDLDKNVANVSRIEKESTGKDREEDGQLTTKKIARKRREGSESERKADRERE</sequence>
<organism evidence="2 3">
    <name type="scientific">Eumeta variegata</name>
    <name type="common">Bagworm moth</name>
    <name type="synonym">Eumeta japonica</name>
    <dbReference type="NCBI Taxonomy" id="151549"/>
    <lineage>
        <taxon>Eukaryota</taxon>
        <taxon>Metazoa</taxon>
        <taxon>Ecdysozoa</taxon>
        <taxon>Arthropoda</taxon>
        <taxon>Hexapoda</taxon>
        <taxon>Insecta</taxon>
        <taxon>Pterygota</taxon>
        <taxon>Neoptera</taxon>
        <taxon>Endopterygota</taxon>
        <taxon>Lepidoptera</taxon>
        <taxon>Glossata</taxon>
        <taxon>Ditrysia</taxon>
        <taxon>Tineoidea</taxon>
        <taxon>Psychidae</taxon>
        <taxon>Oiketicinae</taxon>
        <taxon>Eumeta</taxon>
    </lineage>
</organism>
<keyword evidence="3" id="KW-1185">Reference proteome</keyword>
<feature type="region of interest" description="Disordered" evidence="1">
    <location>
        <begin position="57"/>
        <end position="97"/>
    </location>
</feature>
<dbReference type="AlphaFoldDB" id="A0A4C1UPD3"/>
<protein>
    <submittedName>
        <fullName evidence="2">Uncharacterized protein</fullName>
    </submittedName>
</protein>
<comment type="caution">
    <text evidence="2">The sequence shown here is derived from an EMBL/GenBank/DDBJ whole genome shotgun (WGS) entry which is preliminary data.</text>
</comment>
<dbReference type="EMBL" id="BGZK01000205">
    <property type="protein sequence ID" value="GBP28298.1"/>
    <property type="molecule type" value="Genomic_DNA"/>
</dbReference>
<feature type="compositionally biased region" description="Basic and acidic residues" evidence="1">
    <location>
        <begin position="57"/>
        <end position="70"/>
    </location>
</feature>
<reference evidence="2 3" key="1">
    <citation type="journal article" date="2019" name="Commun. Biol.">
        <title>The bagworm genome reveals a unique fibroin gene that provides high tensile strength.</title>
        <authorList>
            <person name="Kono N."/>
            <person name="Nakamura H."/>
            <person name="Ohtoshi R."/>
            <person name="Tomita M."/>
            <person name="Numata K."/>
            <person name="Arakawa K."/>
        </authorList>
    </citation>
    <scope>NUCLEOTIDE SEQUENCE [LARGE SCALE GENOMIC DNA]</scope>
</reference>
<name>A0A4C1UPD3_EUMVA</name>
<feature type="compositionally biased region" description="Basic and acidic residues" evidence="1">
    <location>
        <begin position="84"/>
        <end position="97"/>
    </location>
</feature>
<dbReference type="Proteomes" id="UP000299102">
    <property type="component" value="Unassembled WGS sequence"/>
</dbReference>
<accession>A0A4C1UPD3</accession>
<evidence type="ECO:0000256" key="1">
    <source>
        <dbReference type="SAM" id="MobiDB-lite"/>
    </source>
</evidence>